<sequence>MVAAISAYLGLFFAAFLAATIFPAQSETALVVLQLTGDYPVAALVAVASIGNILGSVVNWLLGRGIARFRTKRWFPVSAKSLQVAESWYGRYGKWSLLASWLPVVGDPITVAAGILRVPLATFLVLVSVAKVGRYAALALATSPWT</sequence>
<dbReference type="PANTHER" id="PTHR42709:SF4">
    <property type="entry name" value="INNER MEMBRANE PROTEIN YQAA"/>
    <property type="match status" value="1"/>
</dbReference>
<dbReference type="Proteomes" id="UP000574761">
    <property type="component" value="Unassembled WGS sequence"/>
</dbReference>
<dbReference type="Pfam" id="PF09335">
    <property type="entry name" value="VTT_dom"/>
    <property type="match status" value="1"/>
</dbReference>
<evidence type="ECO:0000259" key="2">
    <source>
        <dbReference type="Pfam" id="PF09335"/>
    </source>
</evidence>
<dbReference type="RefSeq" id="WP_183808211.1">
    <property type="nucleotide sequence ID" value="NZ_JACIEE010000015.1"/>
</dbReference>
<organism evidence="3 4">
    <name type="scientific">Mycoplana azooxidifex</name>
    <dbReference type="NCBI Taxonomy" id="1636188"/>
    <lineage>
        <taxon>Bacteria</taxon>
        <taxon>Pseudomonadati</taxon>
        <taxon>Pseudomonadota</taxon>
        <taxon>Alphaproteobacteria</taxon>
        <taxon>Hyphomicrobiales</taxon>
        <taxon>Rhizobiaceae</taxon>
        <taxon>Mycoplana</taxon>
    </lineage>
</organism>
<comment type="caution">
    <text evidence="3">The sequence shown here is derived from an EMBL/GenBank/DDBJ whole genome shotgun (WGS) entry which is preliminary data.</text>
</comment>
<feature type="transmembrane region" description="Helical" evidence="1">
    <location>
        <begin position="42"/>
        <end position="62"/>
    </location>
</feature>
<dbReference type="AlphaFoldDB" id="A0A7W6DJ77"/>
<reference evidence="3 4" key="1">
    <citation type="submission" date="2020-08" db="EMBL/GenBank/DDBJ databases">
        <title>Genomic Encyclopedia of Type Strains, Phase IV (KMG-IV): sequencing the most valuable type-strain genomes for metagenomic binning, comparative biology and taxonomic classification.</title>
        <authorList>
            <person name="Goeker M."/>
        </authorList>
    </citation>
    <scope>NUCLEOTIDE SEQUENCE [LARGE SCALE GENOMIC DNA]</scope>
    <source>
        <strain evidence="3 4">DSM 100211</strain>
    </source>
</reference>
<evidence type="ECO:0000313" key="4">
    <source>
        <dbReference type="Proteomes" id="UP000574761"/>
    </source>
</evidence>
<dbReference type="InterPro" id="IPR032816">
    <property type="entry name" value="VTT_dom"/>
</dbReference>
<feature type="domain" description="VTT" evidence="2">
    <location>
        <begin position="42"/>
        <end position="141"/>
    </location>
</feature>
<proteinExistence type="predicted"/>
<gene>
    <name evidence="3" type="ORF">GGQ64_005301</name>
</gene>
<keyword evidence="1" id="KW-0812">Transmembrane</keyword>
<name>A0A7W6DJ77_9HYPH</name>
<dbReference type="EMBL" id="JACIEE010000015">
    <property type="protein sequence ID" value="MBB3980054.1"/>
    <property type="molecule type" value="Genomic_DNA"/>
</dbReference>
<dbReference type="PANTHER" id="PTHR42709">
    <property type="entry name" value="ALKALINE PHOSPHATASE LIKE PROTEIN"/>
    <property type="match status" value="1"/>
</dbReference>
<keyword evidence="1" id="KW-1133">Transmembrane helix</keyword>
<evidence type="ECO:0000313" key="3">
    <source>
        <dbReference type="EMBL" id="MBB3980054.1"/>
    </source>
</evidence>
<dbReference type="InterPro" id="IPR051311">
    <property type="entry name" value="DedA_domain"/>
</dbReference>
<protein>
    <submittedName>
        <fullName evidence="3">Membrane protein YqaA with SNARE-associated domain</fullName>
    </submittedName>
</protein>
<keyword evidence="4" id="KW-1185">Reference proteome</keyword>
<keyword evidence="1" id="KW-0472">Membrane</keyword>
<evidence type="ECO:0000256" key="1">
    <source>
        <dbReference type="SAM" id="Phobius"/>
    </source>
</evidence>
<accession>A0A7W6DJ77</accession>